<reference evidence="8" key="1">
    <citation type="submission" date="2022-11" db="UniProtKB">
        <authorList>
            <consortium name="WormBaseParasite"/>
        </authorList>
    </citation>
    <scope>IDENTIFICATION</scope>
</reference>
<evidence type="ECO:0000259" key="6">
    <source>
        <dbReference type="Pfam" id="PF01281"/>
    </source>
</evidence>
<keyword evidence="2" id="KW-0689">Ribosomal protein</keyword>
<protein>
    <recommendedName>
        <fullName evidence="4">Large ribosomal subunit protein bL9m</fullName>
    </recommendedName>
    <alternativeName>
        <fullName evidence="5">39S ribosomal protein L9, mitochondrial</fullName>
    </alternativeName>
</protein>
<dbReference type="SUPFAM" id="SSF55658">
    <property type="entry name" value="L9 N-domain-like"/>
    <property type="match status" value="1"/>
</dbReference>
<evidence type="ECO:0000256" key="1">
    <source>
        <dbReference type="ARBA" id="ARBA00010605"/>
    </source>
</evidence>
<accession>A0A914XUP5</accession>
<name>A0A914XUP5_9BILA</name>
<evidence type="ECO:0000256" key="3">
    <source>
        <dbReference type="ARBA" id="ARBA00023274"/>
    </source>
</evidence>
<proteinExistence type="inferred from homology"/>
<dbReference type="Proteomes" id="UP000887566">
    <property type="component" value="Unplaced"/>
</dbReference>
<evidence type="ECO:0000256" key="5">
    <source>
        <dbReference type="ARBA" id="ARBA00035381"/>
    </source>
</evidence>
<dbReference type="InterPro" id="IPR036935">
    <property type="entry name" value="Ribosomal_bL9_N_sf"/>
</dbReference>
<dbReference type="AlphaFoldDB" id="A0A914XUP5"/>
<dbReference type="PANTHER" id="PTHR21368">
    <property type="entry name" value="50S RIBOSOMAL PROTEIN L9"/>
    <property type="match status" value="1"/>
</dbReference>
<dbReference type="GO" id="GO:0006412">
    <property type="term" value="P:translation"/>
    <property type="evidence" value="ECO:0007669"/>
    <property type="project" value="InterPro"/>
</dbReference>
<feature type="domain" description="Ribosomal protein L9" evidence="6">
    <location>
        <begin position="118"/>
        <end position="163"/>
    </location>
</feature>
<evidence type="ECO:0000313" key="7">
    <source>
        <dbReference type="Proteomes" id="UP000887566"/>
    </source>
</evidence>
<dbReference type="Pfam" id="PF01281">
    <property type="entry name" value="Ribosomal_L9_N"/>
    <property type="match status" value="1"/>
</dbReference>
<evidence type="ECO:0000313" key="8">
    <source>
        <dbReference type="WBParaSite" id="PSAMB.scaffold9766size4645.g32734.t1"/>
    </source>
</evidence>
<keyword evidence="7" id="KW-1185">Reference proteome</keyword>
<organism evidence="7 8">
    <name type="scientific">Plectus sambesii</name>
    <dbReference type="NCBI Taxonomy" id="2011161"/>
    <lineage>
        <taxon>Eukaryota</taxon>
        <taxon>Metazoa</taxon>
        <taxon>Ecdysozoa</taxon>
        <taxon>Nematoda</taxon>
        <taxon>Chromadorea</taxon>
        <taxon>Plectida</taxon>
        <taxon>Plectina</taxon>
        <taxon>Plectoidea</taxon>
        <taxon>Plectidae</taxon>
        <taxon>Plectus</taxon>
    </lineage>
</organism>
<evidence type="ECO:0000256" key="2">
    <source>
        <dbReference type="ARBA" id="ARBA00022980"/>
    </source>
</evidence>
<dbReference type="GO" id="GO:0003735">
    <property type="term" value="F:structural constituent of ribosome"/>
    <property type="evidence" value="ECO:0007669"/>
    <property type="project" value="InterPro"/>
</dbReference>
<sequence>MRSRGGRTMIARRVNFRVVGSVQSLSLPINCPWTDKYLSSVVEVELNTLTTIRPTGGSYAFVRVGPNDPPNTWVLQHVHPPPKTAPGEHQRPPDDLQSLMKYEVVRNERVAIKAPPLDVILLQDIEGVGNQFDVVKVDRKLARYDLLITGKAVYASPFNMKKYDELRQSMADELAKRQRVDYQVLLMTRALRKLVVPICMSLENKWTIAKTNVRAALRHAGVEAPEDAIYLPPDAISGPNLAIEAKLIRFYVVLSDQYVVPMIGRITHVSADSSSE</sequence>
<comment type="similarity">
    <text evidence="1">Belongs to the bacterial ribosomal protein bL9 family.</text>
</comment>
<dbReference type="InterPro" id="IPR020070">
    <property type="entry name" value="Ribosomal_bL9_N"/>
</dbReference>
<dbReference type="Gene3D" id="3.40.5.10">
    <property type="entry name" value="Ribosomal protein L9, N-terminal domain"/>
    <property type="match status" value="1"/>
</dbReference>
<dbReference type="GO" id="GO:1990904">
    <property type="term" value="C:ribonucleoprotein complex"/>
    <property type="evidence" value="ECO:0007669"/>
    <property type="project" value="UniProtKB-KW"/>
</dbReference>
<dbReference type="InterPro" id="IPR000244">
    <property type="entry name" value="Ribosomal_bL9"/>
</dbReference>
<dbReference type="GO" id="GO:0005840">
    <property type="term" value="C:ribosome"/>
    <property type="evidence" value="ECO:0007669"/>
    <property type="project" value="UniProtKB-KW"/>
</dbReference>
<dbReference type="WBParaSite" id="PSAMB.scaffold9766size4645.g32734.t1">
    <property type="protein sequence ID" value="PSAMB.scaffold9766size4645.g32734.t1"/>
    <property type="gene ID" value="PSAMB.scaffold9766size4645.g32734"/>
</dbReference>
<keyword evidence="3" id="KW-0687">Ribonucleoprotein</keyword>
<dbReference type="InterPro" id="IPR009027">
    <property type="entry name" value="Ribosomal_bL9/RNase_H1_N"/>
</dbReference>
<evidence type="ECO:0000256" key="4">
    <source>
        <dbReference type="ARBA" id="ARBA00035194"/>
    </source>
</evidence>